<evidence type="ECO:0000256" key="6">
    <source>
        <dbReference type="RuleBase" id="RU365090"/>
    </source>
</evidence>
<dbReference type="NCBIfam" id="TIGR00177">
    <property type="entry name" value="molyb_syn"/>
    <property type="match status" value="1"/>
</dbReference>
<protein>
    <recommendedName>
        <fullName evidence="6">Molybdopterin molybdenumtransferase</fullName>
        <ecNumber evidence="6">2.10.1.1</ecNumber>
    </recommendedName>
</protein>
<keyword evidence="6" id="KW-0500">Molybdenum</keyword>
<dbReference type="AlphaFoldDB" id="A0A2U1V4C9"/>
<organism evidence="9 10">
    <name type="scientific">Teichococcus aestuarii</name>
    <dbReference type="NCBI Taxonomy" id="568898"/>
    <lineage>
        <taxon>Bacteria</taxon>
        <taxon>Pseudomonadati</taxon>
        <taxon>Pseudomonadota</taxon>
        <taxon>Alphaproteobacteria</taxon>
        <taxon>Acetobacterales</taxon>
        <taxon>Roseomonadaceae</taxon>
        <taxon>Roseomonas</taxon>
    </lineage>
</organism>
<comment type="pathway">
    <text evidence="2 6">Cofactor biosynthesis; molybdopterin biosynthesis.</text>
</comment>
<dbReference type="CDD" id="cd00887">
    <property type="entry name" value="MoeA"/>
    <property type="match status" value="1"/>
</dbReference>
<feature type="compositionally biased region" description="Low complexity" evidence="7">
    <location>
        <begin position="111"/>
        <end position="122"/>
    </location>
</feature>
<evidence type="ECO:0000256" key="7">
    <source>
        <dbReference type="SAM" id="MobiDB-lite"/>
    </source>
</evidence>
<dbReference type="SUPFAM" id="SSF53218">
    <property type="entry name" value="Molybdenum cofactor biosynthesis proteins"/>
    <property type="match status" value="1"/>
</dbReference>
<dbReference type="UniPathway" id="UPA00344"/>
<dbReference type="GO" id="GO:0046872">
    <property type="term" value="F:metal ion binding"/>
    <property type="evidence" value="ECO:0007669"/>
    <property type="project" value="UniProtKB-UniRule"/>
</dbReference>
<dbReference type="Pfam" id="PF03453">
    <property type="entry name" value="MoeA_N"/>
    <property type="match status" value="1"/>
</dbReference>
<comment type="similarity">
    <text evidence="3 6">Belongs to the MoeA family.</text>
</comment>
<keyword evidence="10" id="KW-1185">Reference proteome</keyword>
<evidence type="ECO:0000259" key="8">
    <source>
        <dbReference type="SMART" id="SM00852"/>
    </source>
</evidence>
<dbReference type="Gene3D" id="2.40.340.10">
    <property type="entry name" value="MoeA, C-terminal, domain IV"/>
    <property type="match status" value="1"/>
</dbReference>
<dbReference type="EC" id="2.10.1.1" evidence="6"/>
<dbReference type="InterPro" id="IPR036688">
    <property type="entry name" value="MoeA_C_domain_IV_sf"/>
</dbReference>
<dbReference type="SUPFAM" id="SSF63882">
    <property type="entry name" value="MoeA N-terminal region -like"/>
    <property type="match status" value="1"/>
</dbReference>
<evidence type="ECO:0000313" key="9">
    <source>
        <dbReference type="EMBL" id="PWC28778.1"/>
    </source>
</evidence>
<comment type="caution">
    <text evidence="9">The sequence shown here is derived from an EMBL/GenBank/DDBJ whole genome shotgun (WGS) entry which is preliminary data.</text>
</comment>
<dbReference type="InterPro" id="IPR036425">
    <property type="entry name" value="MoaB/Mog-like_dom_sf"/>
</dbReference>
<dbReference type="InterPro" id="IPR001453">
    <property type="entry name" value="MoaB/Mog_dom"/>
</dbReference>
<evidence type="ECO:0000256" key="5">
    <source>
        <dbReference type="ARBA" id="ARBA00047317"/>
    </source>
</evidence>
<comment type="catalytic activity">
    <reaction evidence="5">
        <text>adenylyl-molybdopterin + molybdate = Mo-molybdopterin + AMP + H(+)</text>
        <dbReference type="Rhea" id="RHEA:35047"/>
        <dbReference type="ChEBI" id="CHEBI:15378"/>
        <dbReference type="ChEBI" id="CHEBI:36264"/>
        <dbReference type="ChEBI" id="CHEBI:62727"/>
        <dbReference type="ChEBI" id="CHEBI:71302"/>
        <dbReference type="ChEBI" id="CHEBI:456215"/>
        <dbReference type="EC" id="2.10.1.1"/>
    </reaction>
</comment>
<dbReference type="GO" id="GO:0005829">
    <property type="term" value="C:cytosol"/>
    <property type="evidence" value="ECO:0007669"/>
    <property type="project" value="TreeGrafter"/>
</dbReference>
<dbReference type="Pfam" id="PF03454">
    <property type="entry name" value="MoeA_C"/>
    <property type="match status" value="1"/>
</dbReference>
<sequence>MSPCWPGRPGSRASTCRARRRRWCSEERGRHARRNSRGPDRSRPGRGVPRHRRPLRAAGARRAGGAGGRRGGRAAAGREGPAPGGAWRRGGLAGPDERHGRLPAARRRRGGAPAAPGLPRSGARPHHAGAGMNAITPGFARADLTCPGGGMPFEEARARVLALAEASLPAETVPLEACCGRIAAAPLQARLDLPRFDQSAMDGYAIAMGAALPGAWLPVAGRTAAGEAPGWLAPATAHRILTGAPLPEGADAVIAQEHVVLREGFIQLAGLPAPGTNLRRRAEDIRAGEVLIHPGTRLDWRHVTLLAAQGVEAVPVRRHPRLVLLSSGRELRGTGQPLAPGQIHDSNTPMLRALLRSWGVAVQSRPAVADEAGAMRDALREAAGKADLVLTTAGISVGDEDHVREALRALGGELAVLKVAMKPGKPLAAGRIGGALFLGLPGNPQAALAGALAFLRPLLARMAGAPAPRPVVSRAGFALRRRPGRAEFLPVRLHSRDGVLEAARTGPDGSGRLSPLLGASGLAFLEAGLQELRPGDALDVLPFGAEGEALA</sequence>
<dbReference type="InterPro" id="IPR038987">
    <property type="entry name" value="MoeA-like"/>
</dbReference>
<dbReference type="EMBL" id="PDOA01000006">
    <property type="protein sequence ID" value="PWC28778.1"/>
    <property type="molecule type" value="Genomic_DNA"/>
</dbReference>
<name>A0A2U1V4C9_9PROT</name>
<evidence type="ECO:0000256" key="1">
    <source>
        <dbReference type="ARBA" id="ARBA00002901"/>
    </source>
</evidence>
<feature type="domain" description="MoaB/Mog" evidence="8">
    <location>
        <begin position="323"/>
        <end position="461"/>
    </location>
</feature>
<comment type="function">
    <text evidence="1 6">Catalyzes the insertion of molybdate into adenylated molybdopterin with the concomitant release of AMP.</text>
</comment>
<dbReference type="PANTHER" id="PTHR10192:SF5">
    <property type="entry name" value="GEPHYRIN"/>
    <property type="match status" value="1"/>
</dbReference>
<dbReference type="Proteomes" id="UP000245048">
    <property type="component" value="Unassembled WGS sequence"/>
</dbReference>
<dbReference type="Gene3D" id="3.40.980.10">
    <property type="entry name" value="MoaB/Mog-like domain"/>
    <property type="match status" value="1"/>
</dbReference>
<evidence type="ECO:0000256" key="3">
    <source>
        <dbReference type="ARBA" id="ARBA00010763"/>
    </source>
</evidence>
<dbReference type="PANTHER" id="PTHR10192">
    <property type="entry name" value="MOLYBDOPTERIN BIOSYNTHESIS PROTEIN"/>
    <property type="match status" value="1"/>
</dbReference>
<evidence type="ECO:0000256" key="4">
    <source>
        <dbReference type="ARBA" id="ARBA00023150"/>
    </source>
</evidence>
<dbReference type="NCBIfam" id="NF045515">
    <property type="entry name" value="Glp_gephyrin"/>
    <property type="match status" value="1"/>
</dbReference>
<keyword evidence="4 6" id="KW-0501">Molybdenum cofactor biosynthesis</keyword>
<feature type="compositionally biased region" description="Low complexity" evidence="7">
    <location>
        <begin position="73"/>
        <end position="86"/>
    </location>
</feature>
<dbReference type="InterPro" id="IPR036135">
    <property type="entry name" value="MoeA_linker/N_sf"/>
</dbReference>
<keyword evidence="6" id="KW-0479">Metal-binding</keyword>
<gene>
    <name evidence="9" type="ORF">CR165_11740</name>
</gene>
<comment type="cofactor">
    <cofactor evidence="6">
        <name>Mg(2+)</name>
        <dbReference type="ChEBI" id="CHEBI:18420"/>
    </cofactor>
</comment>
<keyword evidence="6" id="KW-0808">Transferase</keyword>
<feature type="region of interest" description="Disordered" evidence="7">
    <location>
        <begin position="1"/>
        <end position="132"/>
    </location>
</feature>
<dbReference type="Gene3D" id="3.90.105.10">
    <property type="entry name" value="Molybdopterin biosynthesis moea protein, domain 2"/>
    <property type="match status" value="1"/>
</dbReference>
<dbReference type="OrthoDB" id="9804758at2"/>
<proteinExistence type="inferred from homology"/>
<dbReference type="SMART" id="SM00852">
    <property type="entry name" value="MoCF_biosynth"/>
    <property type="match status" value="1"/>
</dbReference>
<evidence type="ECO:0000256" key="2">
    <source>
        <dbReference type="ARBA" id="ARBA00005046"/>
    </source>
</evidence>
<dbReference type="InterPro" id="IPR005111">
    <property type="entry name" value="MoeA_C_domain_IV"/>
</dbReference>
<dbReference type="Gene3D" id="2.170.190.11">
    <property type="entry name" value="Molybdopterin biosynthesis moea protein, domain 3"/>
    <property type="match status" value="1"/>
</dbReference>
<accession>A0A2U1V4C9</accession>
<keyword evidence="6" id="KW-0460">Magnesium</keyword>
<evidence type="ECO:0000313" key="10">
    <source>
        <dbReference type="Proteomes" id="UP000245048"/>
    </source>
</evidence>
<dbReference type="InterPro" id="IPR005110">
    <property type="entry name" value="MoeA_linker/N"/>
</dbReference>
<dbReference type="GO" id="GO:0061599">
    <property type="term" value="F:molybdopterin molybdotransferase activity"/>
    <property type="evidence" value="ECO:0007669"/>
    <property type="project" value="UniProtKB-UniRule"/>
</dbReference>
<dbReference type="SUPFAM" id="SSF63867">
    <property type="entry name" value="MoeA C-terminal domain-like"/>
    <property type="match status" value="1"/>
</dbReference>
<reference evidence="10" key="1">
    <citation type="submission" date="2017-10" db="EMBL/GenBank/DDBJ databases">
        <authorList>
            <person name="Toshchakov S.V."/>
            <person name="Goeva M.A."/>
        </authorList>
    </citation>
    <scope>NUCLEOTIDE SEQUENCE [LARGE SCALE GENOMIC DNA]</scope>
    <source>
        <strain evidence="10">JR1/69-1-13</strain>
    </source>
</reference>
<dbReference type="GO" id="GO:0006777">
    <property type="term" value="P:Mo-molybdopterin cofactor biosynthetic process"/>
    <property type="evidence" value="ECO:0007669"/>
    <property type="project" value="UniProtKB-UniRule"/>
</dbReference>
<dbReference type="Pfam" id="PF00994">
    <property type="entry name" value="MoCF_biosynth"/>
    <property type="match status" value="1"/>
</dbReference>